<gene>
    <name evidence="2" type="ORF">LA5096_04436</name>
</gene>
<keyword evidence="3" id="KW-1185">Reference proteome</keyword>
<organism evidence="2 3">
    <name type="scientific">Roseibium album</name>
    <dbReference type="NCBI Taxonomy" id="311410"/>
    <lineage>
        <taxon>Bacteria</taxon>
        <taxon>Pseudomonadati</taxon>
        <taxon>Pseudomonadota</taxon>
        <taxon>Alphaproteobacteria</taxon>
        <taxon>Hyphomicrobiales</taxon>
        <taxon>Stappiaceae</taxon>
        <taxon>Roseibium</taxon>
    </lineage>
</organism>
<dbReference type="AlphaFoldDB" id="A0A0M7ALY0"/>
<proteinExistence type="predicted"/>
<keyword evidence="1" id="KW-0472">Membrane</keyword>
<feature type="transmembrane region" description="Helical" evidence="1">
    <location>
        <begin position="28"/>
        <end position="49"/>
    </location>
</feature>
<dbReference type="Pfam" id="PF19455">
    <property type="entry name" value="DUF5993"/>
    <property type="match status" value="1"/>
</dbReference>
<dbReference type="STRING" id="311410.LA5095_04267"/>
<reference evidence="3" key="1">
    <citation type="submission" date="2015-07" db="EMBL/GenBank/DDBJ databases">
        <authorList>
            <person name="Rodrigo-Torres Lidia"/>
            <person name="Arahal R.David."/>
        </authorList>
    </citation>
    <scope>NUCLEOTIDE SEQUENCE [LARGE SCALE GENOMIC DNA]</scope>
    <source>
        <strain evidence="3">CECT 5096</strain>
    </source>
</reference>
<evidence type="ECO:0000313" key="2">
    <source>
        <dbReference type="EMBL" id="CTQ75541.1"/>
    </source>
</evidence>
<keyword evidence="1" id="KW-1133">Transmembrane helix</keyword>
<dbReference type="RefSeq" id="WP_173937385.1">
    <property type="nucleotide sequence ID" value="NZ_CANKXR010000003.1"/>
</dbReference>
<dbReference type="GeneID" id="97673643"/>
<sequence length="51" mass="5987">MISLLFALMTIAIILAWRDRWRLSYVVFAITLAMSIYWLDFHATSPLTIKL</sequence>
<evidence type="ECO:0000256" key="1">
    <source>
        <dbReference type="SAM" id="Phobius"/>
    </source>
</evidence>
<keyword evidence="1" id="KW-0812">Transmembrane</keyword>
<evidence type="ECO:0000313" key="3">
    <source>
        <dbReference type="Proteomes" id="UP000049983"/>
    </source>
</evidence>
<protein>
    <submittedName>
        <fullName evidence="2">Uncharacterized protein</fullName>
    </submittedName>
</protein>
<accession>A0A0M7ALY0</accession>
<name>A0A0M7ALY0_9HYPH</name>
<dbReference type="EMBL" id="CXWC01000012">
    <property type="protein sequence ID" value="CTQ75541.1"/>
    <property type="molecule type" value="Genomic_DNA"/>
</dbReference>
<dbReference type="Proteomes" id="UP000049983">
    <property type="component" value="Unassembled WGS sequence"/>
</dbReference>
<dbReference type="InterPro" id="IPR046035">
    <property type="entry name" value="DUF5993"/>
</dbReference>